<proteinExistence type="predicted"/>
<organism evidence="1">
    <name type="scientific">viral metagenome</name>
    <dbReference type="NCBI Taxonomy" id="1070528"/>
    <lineage>
        <taxon>unclassified sequences</taxon>
        <taxon>metagenomes</taxon>
        <taxon>organismal metagenomes</taxon>
    </lineage>
</organism>
<reference evidence="1" key="1">
    <citation type="journal article" date="2020" name="Nature">
        <title>Giant virus diversity and host interactions through global metagenomics.</title>
        <authorList>
            <person name="Schulz F."/>
            <person name="Roux S."/>
            <person name="Paez-Espino D."/>
            <person name="Jungbluth S."/>
            <person name="Walsh D.A."/>
            <person name="Denef V.J."/>
            <person name="McMahon K.D."/>
            <person name="Konstantinidis K.T."/>
            <person name="Eloe-Fadrosh E.A."/>
            <person name="Kyrpides N.C."/>
            <person name="Woyke T."/>
        </authorList>
    </citation>
    <scope>NUCLEOTIDE SEQUENCE</scope>
    <source>
        <strain evidence="1">GVMAG-M-3300023174-104</strain>
    </source>
</reference>
<dbReference type="AlphaFoldDB" id="A0A6C0D0R6"/>
<evidence type="ECO:0000313" key="1">
    <source>
        <dbReference type="EMBL" id="QHT10161.1"/>
    </source>
</evidence>
<name>A0A6C0D0R6_9ZZZZ</name>
<sequence>MNVVSDLDIFFSGIKDCPYYNSLSLRPLELDYKYPPSSSPWKEIKRGTRTLSSEEIFYAFHLISGHIQPKLFSWLPETQSTLFPINILWVTSEDMEGGASWTSGNTIFLTNWNILSHELCHLYQRNIPSVFHSLYHQWGFTPMERDTVLRFISNHNKEYIDNPDISSQYFTYQGVILPLYTYSMGRTLLRMEEEKQYSTLSKDLKIPFLHPSFLWELNHPHEMFAEIFELSSPTLKK</sequence>
<protein>
    <submittedName>
        <fullName evidence="1">Uncharacterized protein</fullName>
    </submittedName>
</protein>
<accession>A0A6C0D0R6</accession>
<dbReference type="EMBL" id="MN739518">
    <property type="protein sequence ID" value="QHT10161.1"/>
    <property type="molecule type" value="Genomic_DNA"/>
</dbReference>